<proteinExistence type="inferred from homology"/>
<dbReference type="HAMAP" id="MF_00117">
    <property type="entry name" value="HslO"/>
    <property type="match status" value="1"/>
</dbReference>
<dbReference type="Gene3D" id="3.55.30.10">
    <property type="entry name" value="Hsp33 domain"/>
    <property type="match status" value="1"/>
</dbReference>
<dbReference type="PANTHER" id="PTHR30111:SF1">
    <property type="entry name" value="33 KDA CHAPERONIN"/>
    <property type="match status" value="1"/>
</dbReference>
<dbReference type="CDD" id="cd00498">
    <property type="entry name" value="Hsp33"/>
    <property type="match status" value="1"/>
</dbReference>
<reference evidence="7 8" key="1">
    <citation type="journal article" date="2022" name="Int. J. Syst. Evol. Microbiol.">
        <title>Apilactobacillus apisilvae sp. nov., Nicolia spurrieriana gen. nov. sp. nov., Bombilactobacillus folatiphilus sp. nov. and Bombilactobacillus thymidiniphilus sp. nov., four new lactic acid bacterial isolates from stingless bees Tetragonula carbonaria and Austroplebeia australis.</title>
        <authorList>
            <person name="Oliphant S.A."/>
            <person name="Watson-Haigh N.S."/>
            <person name="Sumby K.M."/>
            <person name="Gardner J."/>
            <person name="Groom S."/>
            <person name="Jiranek V."/>
        </authorList>
    </citation>
    <scope>NUCLEOTIDE SEQUENCE [LARGE SCALE GENOMIC DNA]</scope>
    <source>
        <strain evidence="7 8">SG4_A1</strain>
    </source>
</reference>
<keyword evidence="4 6" id="KW-0143">Chaperone</keyword>
<organism evidence="7 8">
    <name type="scientific">Bombilactobacillus thymidiniphilus</name>
    <dbReference type="NCBI Taxonomy" id="2923363"/>
    <lineage>
        <taxon>Bacteria</taxon>
        <taxon>Bacillati</taxon>
        <taxon>Bacillota</taxon>
        <taxon>Bacilli</taxon>
        <taxon>Lactobacillales</taxon>
        <taxon>Lactobacillaceae</taxon>
        <taxon>Bombilactobacillus</taxon>
    </lineage>
</organism>
<evidence type="ECO:0000256" key="6">
    <source>
        <dbReference type="HAMAP-Rule" id="MF_00117"/>
    </source>
</evidence>
<dbReference type="Proteomes" id="UP000831947">
    <property type="component" value="Chromosome"/>
</dbReference>
<accession>A0ABY4PE18</accession>
<evidence type="ECO:0000313" key="8">
    <source>
        <dbReference type="Proteomes" id="UP000831947"/>
    </source>
</evidence>
<dbReference type="SUPFAM" id="SSF118352">
    <property type="entry name" value="HSP33 redox switch-like"/>
    <property type="match status" value="1"/>
</dbReference>
<keyword evidence="5 6" id="KW-0676">Redox-active center</keyword>
<comment type="subcellular location">
    <subcellularLocation>
        <location evidence="6">Cytoplasm</location>
    </subcellularLocation>
</comment>
<gene>
    <name evidence="6 7" type="primary">hslO</name>
    <name evidence="7" type="ORF">MOO47_02210</name>
</gene>
<protein>
    <recommendedName>
        <fullName evidence="6">33 kDa chaperonin</fullName>
    </recommendedName>
    <alternativeName>
        <fullName evidence="6">Heat shock protein 33 homolog</fullName>
        <shortName evidence="6">HSP33</shortName>
    </alternativeName>
</protein>
<evidence type="ECO:0000256" key="4">
    <source>
        <dbReference type="ARBA" id="ARBA00023186"/>
    </source>
</evidence>
<feature type="disulfide bond" description="Redox-active" evidence="6">
    <location>
        <begin position="238"/>
        <end position="240"/>
    </location>
</feature>
<evidence type="ECO:0000256" key="5">
    <source>
        <dbReference type="ARBA" id="ARBA00023284"/>
    </source>
</evidence>
<comment type="similarity">
    <text evidence="6">Belongs to the HSP33 family.</text>
</comment>
<comment type="PTM">
    <text evidence="6">Under oxidizing conditions two disulfide bonds are formed involving the reactive cysteines. Under reducing conditions zinc is bound to the reactive cysteines and the protein is inactive.</text>
</comment>
<dbReference type="Gene3D" id="3.90.1280.10">
    <property type="entry name" value="HSP33 redox switch-like"/>
    <property type="match status" value="1"/>
</dbReference>
<keyword evidence="3 6" id="KW-1015">Disulfide bond</keyword>
<dbReference type="PANTHER" id="PTHR30111">
    <property type="entry name" value="33 KDA CHAPERONIN"/>
    <property type="match status" value="1"/>
</dbReference>
<dbReference type="SUPFAM" id="SSF64397">
    <property type="entry name" value="Hsp33 domain"/>
    <property type="match status" value="1"/>
</dbReference>
<sequence length="293" mass="31525">MGDYLVKALAQNSHFRIYAVNASQLVATAQKSHDTWSASTAALGRSLIGTLLLSTSLMKNDEILTARILGDGPVGLIVADGNANGQVKGYIQNPHISVPLNTKGKIDVQKAVGHNGLLTVTRDNKLGQPFTGKVPLISGEIAEDYAYYLATSEQIPAAVGLSVFVESDNQVSHAGGFMVQAMPDATDSEIEQVIQTINSLPPIHEMLQSGDTPEELVQRIFATADTKFLTKMPVTFQCDCSKERFGKSLAALSAGELQDMIDQQGGAETVCKFCGQKYQFSKNELEQMIVSNN</sequence>
<dbReference type="EMBL" id="CP093365">
    <property type="protein sequence ID" value="UQS84019.1"/>
    <property type="molecule type" value="Genomic_DNA"/>
</dbReference>
<feature type="disulfide bond" description="Redox-active" evidence="6">
    <location>
        <begin position="271"/>
        <end position="274"/>
    </location>
</feature>
<evidence type="ECO:0000256" key="3">
    <source>
        <dbReference type="ARBA" id="ARBA00023157"/>
    </source>
</evidence>
<evidence type="ECO:0000313" key="7">
    <source>
        <dbReference type="EMBL" id="UQS84019.1"/>
    </source>
</evidence>
<dbReference type="InterPro" id="IPR000397">
    <property type="entry name" value="Heat_shock_Hsp33"/>
</dbReference>
<evidence type="ECO:0000256" key="1">
    <source>
        <dbReference type="ARBA" id="ARBA00022490"/>
    </source>
</evidence>
<comment type="function">
    <text evidence="6">Redox regulated molecular chaperone. Protects both thermally unfolding and oxidatively damaged proteins from irreversible aggregation. Plays an important role in the bacterial defense system toward oxidative stress.</text>
</comment>
<dbReference type="RefSeq" id="WP_249513203.1">
    <property type="nucleotide sequence ID" value="NZ_CP093365.1"/>
</dbReference>
<keyword evidence="8" id="KW-1185">Reference proteome</keyword>
<name>A0ABY4PE18_9LACO</name>
<dbReference type="NCBIfam" id="NF001033">
    <property type="entry name" value="PRK00114.1"/>
    <property type="match status" value="1"/>
</dbReference>
<keyword evidence="2 6" id="KW-0862">Zinc</keyword>
<dbReference type="Pfam" id="PF01430">
    <property type="entry name" value="HSP33"/>
    <property type="match status" value="1"/>
</dbReference>
<evidence type="ECO:0000256" key="2">
    <source>
        <dbReference type="ARBA" id="ARBA00022833"/>
    </source>
</evidence>
<dbReference type="InterPro" id="IPR016153">
    <property type="entry name" value="Heat_shock_Hsp33_N"/>
</dbReference>
<dbReference type="PIRSF" id="PIRSF005261">
    <property type="entry name" value="Heat_shock_Hsp33"/>
    <property type="match status" value="1"/>
</dbReference>
<keyword evidence="1 6" id="KW-0963">Cytoplasm</keyword>
<dbReference type="InterPro" id="IPR016154">
    <property type="entry name" value="Heat_shock_Hsp33_C"/>
</dbReference>